<dbReference type="STRING" id="1458425.SRAA_1379"/>
<dbReference type="KEGG" id="cbaa:SRAA_1379"/>
<feature type="transmembrane region" description="Helical" evidence="1">
    <location>
        <begin position="161"/>
        <end position="179"/>
    </location>
</feature>
<dbReference type="InterPro" id="IPR009495">
    <property type="entry name" value="NrsF"/>
</dbReference>
<keyword evidence="3" id="KW-1185">Reference proteome</keyword>
<keyword evidence="1" id="KW-0812">Transmembrane</keyword>
<evidence type="ECO:0000313" key="3">
    <source>
        <dbReference type="Proteomes" id="UP000067461"/>
    </source>
</evidence>
<name>A0A060NNY4_9BURK</name>
<accession>A0A060NNY4</accession>
<gene>
    <name evidence="2" type="ORF">SRAA_1379</name>
</gene>
<keyword evidence="1" id="KW-1133">Transmembrane helix</keyword>
<organism evidence="2 3">
    <name type="scientific">Serpentinimonas raichei</name>
    <dbReference type="NCBI Taxonomy" id="1458425"/>
    <lineage>
        <taxon>Bacteria</taxon>
        <taxon>Pseudomonadati</taxon>
        <taxon>Pseudomonadota</taxon>
        <taxon>Betaproteobacteria</taxon>
        <taxon>Burkholderiales</taxon>
        <taxon>Comamonadaceae</taxon>
        <taxon>Serpentinimonas</taxon>
    </lineage>
</organism>
<dbReference type="AlphaFoldDB" id="A0A060NNY4"/>
<dbReference type="OrthoDB" id="6059252at2"/>
<proteinExistence type="predicted"/>
<feature type="transmembrane region" description="Helical" evidence="1">
    <location>
        <begin position="26"/>
        <end position="45"/>
    </location>
</feature>
<reference evidence="2 3" key="1">
    <citation type="journal article" date="2014" name="Nat. Commun.">
        <title>Physiological and genomic features of highly alkaliphilic hydrogen-utilizing Betaproteobacteria from a continental serpentinizing site.</title>
        <authorList>
            <person name="Suzuki S."/>
            <person name="Kuenen J.G."/>
            <person name="Schipper K."/>
            <person name="van der Velde S."/>
            <person name="Ishii S."/>
            <person name="Wu A."/>
            <person name="Sorokin D.Y."/>
            <person name="Tenney A."/>
            <person name="Meng X.Y."/>
            <person name="Morrill P.L."/>
            <person name="Kamagata Y."/>
            <person name="Muyzer G."/>
            <person name="Nealson K.H."/>
        </authorList>
    </citation>
    <scope>NUCLEOTIDE SEQUENCE [LARGE SCALE GENOMIC DNA]</scope>
    <source>
        <strain evidence="2 3">A1</strain>
    </source>
</reference>
<dbReference type="RefSeq" id="WP_045531675.1">
    <property type="nucleotide sequence ID" value="NZ_AP014568.1"/>
</dbReference>
<keyword evidence="1" id="KW-0472">Membrane</keyword>
<dbReference type="HOGENOM" id="CLU_097826_1_0_4"/>
<dbReference type="Proteomes" id="UP000067461">
    <property type="component" value="Chromosome"/>
</dbReference>
<dbReference type="EMBL" id="AP014568">
    <property type="protein sequence ID" value="BAO81233.1"/>
    <property type="molecule type" value="Genomic_DNA"/>
</dbReference>
<feature type="transmembrane region" description="Helical" evidence="1">
    <location>
        <begin position="91"/>
        <end position="111"/>
    </location>
</feature>
<evidence type="ECO:0000256" key="1">
    <source>
        <dbReference type="SAM" id="Phobius"/>
    </source>
</evidence>
<feature type="transmembrane region" description="Helical" evidence="1">
    <location>
        <begin position="131"/>
        <end position="149"/>
    </location>
</feature>
<evidence type="ECO:0000313" key="2">
    <source>
        <dbReference type="EMBL" id="BAO81233.1"/>
    </source>
</evidence>
<dbReference type="Pfam" id="PF06532">
    <property type="entry name" value="NrsF"/>
    <property type="match status" value="1"/>
</dbReference>
<feature type="transmembrane region" description="Helical" evidence="1">
    <location>
        <begin position="60"/>
        <end position="79"/>
    </location>
</feature>
<feature type="transmembrane region" description="Helical" evidence="1">
    <location>
        <begin position="185"/>
        <end position="208"/>
    </location>
</feature>
<protein>
    <submittedName>
        <fullName evidence="2">Uncharacterized protein conserved in bacteria</fullName>
    </submittedName>
</protein>
<sequence>MNTDELLRLLASDTQAVPRHAAEKRFALALLAGLGLALLWVVWGLGVRPDLLEVIGSGPFWSKLLMPALASALGAALLWRLAHPGMRPGALAWAVLLPVALLWLWAAWVLWQAAPAQRLDLLLGQTWRVCSLNIVLTALPLGLGLFWALRGLAPTRPGWSGAAAGWLAGALAALVYSLHCAEMAAPFLAAWYVLGMAACAGLGAALGARSLCW</sequence>